<organism evidence="1 2">
    <name type="scientific">Eragrostis curvula</name>
    <name type="common">weeping love grass</name>
    <dbReference type="NCBI Taxonomy" id="38414"/>
    <lineage>
        <taxon>Eukaryota</taxon>
        <taxon>Viridiplantae</taxon>
        <taxon>Streptophyta</taxon>
        <taxon>Embryophyta</taxon>
        <taxon>Tracheophyta</taxon>
        <taxon>Spermatophyta</taxon>
        <taxon>Magnoliopsida</taxon>
        <taxon>Liliopsida</taxon>
        <taxon>Poales</taxon>
        <taxon>Poaceae</taxon>
        <taxon>PACMAD clade</taxon>
        <taxon>Chloridoideae</taxon>
        <taxon>Eragrostideae</taxon>
        <taxon>Eragrostidinae</taxon>
        <taxon>Eragrostis</taxon>
    </lineage>
</organism>
<gene>
    <name evidence="1" type="ORF">EJB05_04199</name>
</gene>
<keyword evidence="2" id="KW-1185">Reference proteome</keyword>
<feature type="non-terminal residue" evidence="1">
    <location>
        <position position="1"/>
    </location>
</feature>
<protein>
    <submittedName>
        <fullName evidence="1">Uncharacterized protein</fullName>
    </submittedName>
</protein>
<sequence>MGKRMSVHRGHIPLLVGEGKELKMILVHRKVLQHPYFFGLLELAAMEFGYDQKAYSKSPAIYSVSTQLLSSSEAAHGGKRNSI</sequence>
<dbReference type="Proteomes" id="UP000324897">
    <property type="component" value="Chromosome 5"/>
</dbReference>
<evidence type="ECO:0000313" key="1">
    <source>
        <dbReference type="EMBL" id="TVU44745.1"/>
    </source>
</evidence>
<accession>A0A5J9WA27</accession>
<evidence type="ECO:0000313" key="2">
    <source>
        <dbReference type="Proteomes" id="UP000324897"/>
    </source>
</evidence>
<dbReference type="OrthoDB" id="838391at2759"/>
<dbReference type="EMBL" id="RWGY01000004">
    <property type="protein sequence ID" value="TVU44745.1"/>
    <property type="molecule type" value="Genomic_DNA"/>
</dbReference>
<proteinExistence type="predicted"/>
<dbReference type="AlphaFoldDB" id="A0A5J9WA27"/>
<name>A0A5J9WA27_9POAL</name>
<reference evidence="1 2" key="1">
    <citation type="journal article" date="2019" name="Sci. Rep.">
        <title>A high-quality genome of Eragrostis curvula grass provides insights into Poaceae evolution and supports new strategies to enhance forage quality.</title>
        <authorList>
            <person name="Carballo J."/>
            <person name="Santos B.A.C.M."/>
            <person name="Zappacosta D."/>
            <person name="Garbus I."/>
            <person name="Selva J.P."/>
            <person name="Gallo C.A."/>
            <person name="Diaz A."/>
            <person name="Albertini E."/>
            <person name="Caccamo M."/>
            <person name="Echenique V."/>
        </authorList>
    </citation>
    <scope>NUCLEOTIDE SEQUENCE [LARGE SCALE GENOMIC DNA]</scope>
    <source>
        <strain evidence="2">cv. Victoria</strain>
        <tissue evidence="1">Leaf</tissue>
    </source>
</reference>
<comment type="caution">
    <text evidence="1">The sequence shown here is derived from an EMBL/GenBank/DDBJ whole genome shotgun (WGS) entry which is preliminary data.</text>
</comment>
<dbReference type="Gramene" id="TVU44745">
    <property type="protein sequence ID" value="TVU44745"/>
    <property type="gene ID" value="EJB05_04199"/>
</dbReference>